<evidence type="ECO:0000313" key="2">
    <source>
        <dbReference type="EMBL" id="QEU71491.1"/>
    </source>
</evidence>
<gene>
    <name evidence="2" type="ORF">CP967_05515</name>
</gene>
<sequence length="718" mass="77430">MISCGTAERSAPAEAGRVLPCAGSVPSTATRDLDNRMKRPWGMKRPLGTTSAVVVCALLALQAGAGGASAVTGGEPAAAVASAAGDPDGARWPEVAAAPARPGDGARITTVRADGTAPRHDYDGDGRSDMAAWYDYSEGDDAVHTFTARADGGFLAPVAGWRTGTGNFWAEHMKRVTGDFNGDGIGDIAAFYGYDDGRVSLFTWLGTGDGSFADYTTSWAVPSGQWAFDAMTVQAGDFDGDGRDDVAVWYDHRNGDKLFTFLADADGGFAAPFSSFERSAADGWEVGHMKFATGDYDGDGRDDIGVLDSYTAGTVRLMHFPAGPDGGFGEPVRGWESTGWQFVRTSVHSGDFDGDGRDELAAWYDYADGHDAVFGFGLTAAGAFGGKHEMLNSPEGWYTRARMYLVTGDYDGDGRDDLGALYGYTDGRVKTLTFTAGADGTLAEALHSWETPRPTDWTFGRAHMIERHTNPLPLCPTVYGHGGYPTGANAGERDQIRQPNHPTGLAQQKSWGAGGVEADLRLTREGTKAVMWHNESTRGLTGTQRPVADIWWATGTDRLKGRTIDTGPYKGETVYTFREWLDSARAQEMAAFVELKKENKPTLTSNDTAIRENAWNEVIAPITERASRQKIMIYASDVTLRAELTERMEAAGLGAALADHPRWIDDGSVGWEEPPPSVRGHYAMWHEKLNQYGSSIAPAQMVTTWTKEFTAWLDGKCR</sequence>
<dbReference type="GO" id="GO:0006629">
    <property type="term" value="P:lipid metabolic process"/>
    <property type="evidence" value="ECO:0007669"/>
    <property type="project" value="InterPro"/>
</dbReference>
<dbReference type="EMBL" id="CP023702">
    <property type="protein sequence ID" value="QEU71491.1"/>
    <property type="molecule type" value="Genomic_DNA"/>
</dbReference>
<name>A0A5J6F5G2_9ACTN</name>
<reference evidence="2 3" key="1">
    <citation type="submission" date="2017-09" db="EMBL/GenBank/DDBJ databases">
        <authorList>
            <person name="Lee N."/>
            <person name="Cho B.-K."/>
        </authorList>
    </citation>
    <scope>NUCLEOTIDE SEQUENCE [LARGE SCALE GENOMIC DNA]</scope>
    <source>
        <strain evidence="2 3">ATCC 12769</strain>
    </source>
</reference>
<dbReference type="Pfam" id="PF13517">
    <property type="entry name" value="FG-GAP_3"/>
    <property type="match status" value="2"/>
</dbReference>
<dbReference type="Gene3D" id="2.40.128.340">
    <property type="match status" value="3"/>
</dbReference>
<dbReference type="OrthoDB" id="9815928at2"/>
<dbReference type="InterPro" id="IPR013517">
    <property type="entry name" value="FG-GAP"/>
</dbReference>
<dbReference type="InterPro" id="IPR028994">
    <property type="entry name" value="Integrin_alpha_N"/>
</dbReference>
<accession>A0A5J6F5G2</accession>
<dbReference type="SUPFAM" id="SSF51695">
    <property type="entry name" value="PLC-like phosphodiesterases"/>
    <property type="match status" value="1"/>
</dbReference>
<evidence type="ECO:0000256" key="1">
    <source>
        <dbReference type="ARBA" id="ARBA00022729"/>
    </source>
</evidence>
<dbReference type="SUPFAM" id="SSF69318">
    <property type="entry name" value="Integrin alpha N-terminal domain"/>
    <property type="match status" value="1"/>
</dbReference>
<protein>
    <recommendedName>
        <fullName evidence="4">VCBS repeat-containing protein</fullName>
    </recommendedName>
</protein>
<organism evidence="2 3">
    <name type="scientific">Streptomyces nitrosporeus</name>
    <dbReference type="NCBI Taxonomy" id="28894"/>
    <lineage>
        <taxon>Bacteria</taxon>
        <taxon>Bacillati</taxon>
        <taxon>Actinomycetota</taxon>
        <taxon>Actinomycetes</taxon>
        <taxon>Kitasatosporales</taxon>
        <taxon>Streptomycetaceae</taxon>
        <taxon>Streptomyces</taxon>
    </lineage>
</organism>
<dbReference type="GO" id="GO:0008081">
    <property type="term" value="F:phosphoric diester hydrolase activity"/>
    <property type="evidence" value="ECO:0007669"/>
    <property type="project" value="InterPro"/>
</dbReference>
<dbReference type="KEGG" id="snk:CP967_05515"/>
<keyword evidence="1" id="KW-0732">Signal</keyword>
<proteinExistence type="predicted"/>
<dbReference type="InterPro" id="IPR017946">
    <property type="entry name" value="PLC-like_Pdiesterase_TIM-brl"/>
</dbReference>
<dbReference type="Gene3D" id="3.20.20.190">
    <property type="entry name" value="Phosphatidylinositol (PI) phosphodiesterase"/>
    <property type="match status" value="1"/>
</dbReference>
<evidence type="ECO:0000313" key="3">
    <source>
        <dbReference type="Proteomes" id="UP000326178"/>
    </source>
</evidence>
<dbReference type="Proteomes" id="UP000326178">
    <property type="component" value="Chromosome"/>
</dbReference>
<evidence type="ECO:0008006" key="4">
    <source>
        <dbReference type="Google" id="ProtNLM"/>
    </source>
</evidence>
<keyword evidence="3" id="KW-1185">Reference proteome</keyword>
<dbReference type="AlphaFoldDB" id="A0A5J6F5G2"/>